<dbReference type="InterPro" id="IPR028364">
    <property type="entry name" value="Ribosomal_uL1/biogenesis"/>
</dbReference>
<organism evidence="2 3">
    <name type="scientific">Herrania umbratica</name>
    <dbReference type="NCBI Taxonomy" id="108875"/>
    <lineage>
        <taxon>Eukaryota</taxon>
        <taxon>Viridiplantae</taxon>
        <taxon>Streptophyta</taxon>
        <taxon>Embryophyta</taxon>
        <taxon>Tracheophyta</taxon>
        <taxon>Spermatophyta</taxon>
        <taxon>Magnoliopsida</taxon>
        <taxon>eudicotyledons</taxon>
        <taxon>Gunneridae</taxon>
        <taxon>Pentapetalae</taxon>
        <taxon>rosids</taxon>
        <taxon>malvids</taxon>
        <taxon>Malvales</taxon>
        <taxon>Malvaceae</taxon>
        <taxon>Byttnerioideae</taxon>
        <taxon>Herrania</taxon>
    </lineage>
</organism>
<dbReference type="Pfam" id="PF00687">
    <property type="entry name" value="Ribosomal_L1"/>
    <property type="match status" value="1"/>
</dbReference>
<dbReference type="GeneID" id="110409257"/>
<dbReference type="InterPro" id="IPR050257">
    <property type="entry name" value="eL8/uL1-like"/>
</dbReference>
<evidence type="ECO:0000313" key="2">
    <source>
        <dbReference type="Proteomes" id="UP000504621"/>
    </source>
</evidence>
<dbReference type="FunFam" id="3.40.50.790:FF:000012">
    <property type="entry name" value="Ribosomal protein L1p/L10e family"/>
    <property type="match status" value="1"/>
</dbReference>
<dbReference type="CDD" id="cd00403">
    <property type="entry name" value="Ribosomal_L1"/>
    <property type="match status" value="1"/>
</dbReference>
<feature type="compositionally biased region" description="Basic residues" evidence="1">
    <location>
        <begin position="294"/>
        <end position="304"/>
    </location>
</feature>
<dbReference type="RefSeq" id="XP_021274221.1">
    <property type="nucleotide sequence ID" value="XM_021418546.1"/>
</dbReference>
<gene>
    <name evidence="3" type="primary">LOC110409257</name>
</gene>
<proteinExistence type="predicted"/>
<dbReference type="Proteomes" id="UP000504621">
    <property type="component" value="Unplaced"/>
</dbReference>
<feature type="compositionally biased region" description="Basic residues" evidence="1">
    <location>
        <begin position="355"/>
        <end position="365"/>
    </location>
</feature>
<dbReference type="InterPro" id="IPR016095">
    <property type="entry name" value="Ribosomal_uL1_3-a/b-sand"/>
</dbReference>
<keyword evidence="2" id="KW-1185">Reference proteome</keyword>
<feature type="compositionally biased region" description="Basic and acidic residues" evidence="1">
    <location>
        <begin position="321"/>
        <end position="331"/>
    </location>
</feature>
<protein>
    <submittedName>
        <fullName evidence="3">Ribosomal L1 domain-containing protein 1-like</fullName>
    </submittedName>
</protein>
<evidence type="ECO:0000256" key="1">
    <source>
        <dbReference type="SAM" id="MobiDB-lite"/>
    </source>
</evidence>
<sequence length="365" mass="40938">MVKNMSEAAAAASASSCGVSSETVEKAVNALLKWRDSQSHSQKPQLLEQDELLYLIVSLKKIPQTPRVNPHKVPLPHPLIDPSTDPAELCLVIDDRSKSGLTKDTASKKIKSENIPISKVIKLSKLKTDYRAFEAKRKLCDSYDMFFADKRILPLLPRLLGKQFFKKKKIPVPVDLKHNNWKEQIQKGCASALLFLSTGTCSVVKVGKLSMEKKEIVDNVIAAIRGIAETVPSKWGNIRSFHLKLLDSLALPLYQAVPDLRLKILAEADNPSKDVLEEKQEVVVEEEEEDASHQKKKKQKKSKGRIHEVQYMDENSNDTDSGAKRKDENKTDNVLSKKNKTALKKLGANDINTRDRKKKKTLSAQ</sequence>
<dbReference type="Gene3D" id="3.40.50.790">
    <property type="match status" value="1"/>
</dbReference>
<dbReference type="GO" id="GO:0003723">
    <property type="term" value="F:RNA binding"/>
    <property type="evidence" value="ECO:0007669"/>
    <property type="project" value="InterPro"/>
</dbReference>
<accession>A0A6J0ZH60</accession>
<feature type="region of interest" description="Disordered" evidence="1">
    <location>
        <begin position="284"/>
        <end position="365"/>
    </location>
</feature>
<dbReference type="SUPFAM" id="SSF56808">
    <property type="entry name" value="Ribosomal protein L1"/>
    <property type="match status" value="1"/>
</dbReference>
<dbReference type="PANTHER" id="PTHR23105">
    <property type="entry name" value="RIBOSOMAL PROTEIN L7AE FAMILY MEMBER"/>
    <property type="match status" value="1"/>
</dbReference>
<dbReference type="Gene3D" id="3.30.190.20">
    <property type="match status" value="1"/>
</dbReference>
<dbReference type="AlphaFoldDB" id="A0A6J0ZH60"/>
<evidence type="ECO:0000313" key="3">
    <source>
        <dbReference type="RefSeq" id="XP_021274221.1"/>
    </source>
</evidence>
<name>A0A6J0ZH60_9ROSI</name>
<reference evidence="3" key="1">
    <citation type="submission" date="2025-08" db="UniProtKB">
        <authorList>
            <consortium name="RefSeq"/>
        </authorList>
    </citation>
    <scope>IDENTIFICATION</scope>
    <source>
        <tissue evidence="3">Leaf</tissue>
    </source>
</reference>
<dbReference type="InterPro" id="IPR023674">
    <property type="entry name" value="Ribosomal_uL1-like"/>
</dbReference>
<dbReference type="OrthoDB" id="10251727at2759"/>